<feature type="region of interest" description="Disordered" evidence="1">
    <location>
        <begin position="151"/>
        <end position="366"/>
    </location>
</feature>
<dbReference type="RefSeq" id="XP_020092367.1">
    <property type="nucleotide sequence ID" value="XM_020236778.1"/>
</dbReference>
<feature type="compositionally biased region" description="Basic and acidic residues" evidence="1">
    <location>
        <begin position="208"/>
        <end position="224"/>
    </location>
</feature>
<feature type="domain" description="Srp40 C-terminal" evidence="2">
    <location>
        <begin position="561"/>
        <end position="633"/>
    </location>
</feature>
<organism evidence="6">
    <name type="scientific">Ananas comosus</name>
    <name type="common">Pineapple</name>
    <name type="synonym">Ananas ananas</name>
    <dbReference type="NCBI Taxonomy" id="4615"/>
    <lineage>
        <taxon>Eukaryota</taxon>
        <taxon>Viridiplantae</taxon>
        <taxon>Streptophyta</taxon>
        <taxon>Embryophyta</taxon>
        <taxon>Tracheophyta</taxon>
        <taxon>Spermatophyta</taxon>
        <taxon>Magnoliopsida</taxon>
        <taxon>Liliopsida</taxon>
        <taxon>Poales</taxon>
        <taxon>Bromeliaceae</taxon>
        <taxon>Bromelioideae</taxon>
        <taxon>Ananas</taxon>
    </lineage>
</organism>
<dbReference type="InterPro" id="IPR039191">
    <property type="entry name" value="Nopp140-like"/>
</dbReference>
<gene>
    <name evidence="4 5 6" type="primary">LOC109712946</name>
</gene>
<feature type="compositionally biased region" description="Basic and acidic residues" evidence="1">
    <location>
        <begin position="350"/>
        <end position="361"/>
    </location>
</feature>
<feature type="region of interest" description="Disordered" evidence="1">
    <location>
        <begin position="27"/>
        <end position="63"/>
    </location>
</feature>
<protein>
    <submittedName>
        <fullName evidence="4 5">Suppressor protein SRP40 isoform X1</fullName>
    </submittedName>
</protein>
<dbReference type="PANTHER" id="PTHR23216">
    <property type="entry name" value="NUCLEOLAR AND COILED-BODY PHOSPHOPROTEIN 1"/>
    <property type="match status" value="1"/>
</dbReference>
<evidence type="ECO:0000313" key="3">
    <source>
        <dbReference type="Proteomes" id="UP000515123"/>
    </source>
</evidence>
<dbReference type="RefSeq" id="XP_020092364.1">
    <property type="nucleotide sequence ID" value="XM_020236775.1"/>
</dbReference>
<reference evidence="4 5" key="2">
    <citation type="submission" date="2025-04" db="UniProtKB">
        <authorList>
            <consortium name="RefSeq"/>
        </authorList>
    </citation>
    <scope>IDENTIFICATION</scope>
    <source>
        <tissue evidence="4 5">Leaf</tissue>
    </source>
</reference>
<keyword evidence="3" id="KW-1185">Reference proteome</keyword>
<feature type="compositionally biased region" description="Basic and acidic residues" evidence="1">
    <location>
        <begin position="185"/>
        <end position="200"/>
    </location>
</feature>
<feature type="compositionally biased region" description="Basic and acidic residues" evidence="1">
    <location>
        <begin position="231"/>
        <end position="260"/>
    </location>
</feature>
<feature type="compositionally biased region" description="Basic and acidic residues" evidence="1">
    <location>
        <begin position="508"/>
        <end position="523"/>
    </location>
</feature>
<name>A0A6P5F9S3_ANACO</name>
<evidence type="ECO:0000313" key="6">
    <source>
        <dbReference type="RefSeq" id="XP_020092367.1"/>
    </source>
</evidence>
<dbReference type="PANTHER" id="PTHR23216:SF1">
    <property type="entry name" value="NUCLEOLAR AND COILED-BODY PHOSPHOPROTEIN 1"/>
    <property type="match status" value="1"/>
</dbReference>
<reference evidence="3" key="1">
    <citation type="journal article" date="2015" name="Nat. Genet.">
        <title>The pineapple genome and the evolution of CAM photosynthesis.</title>
        <authorList>
            <person name="Ming R."/>
            <person name="VanBuren R."/>
            <person name="Wai C.M."/>
            <person name="Tang H."/>
            <person name="Schatz M.C."/>
            <person name="Bowers J.E."/>
            <person name="Lyons E."/>
            <person name="Wang M.L."/>
            <person name="Chen J."/>
            <person name="Biggers E."/>
            <person name="Zhang J."/>
            <person name="Huang L."/>
            <person name="Zhang L."/>
            <person name="Miao W."/>
            <person name="Zhang J."/>
            <person name="Ye Z."/>
            <person name="Miao C."/>
            <person name="Lin Z."/>
            <person name="Wang H."/>
            <person name="Zhou H."/>
            <person name="Yim W.C."/>
            <person name="Priest H.D."/>
            <person name="Zheng C."/>
            <person name="Woodhouse M."/>
            <person name="Edger P.P."/>
            <person name="Guyot R."/>
            <person name="Guo H.B."/>
            <person name="Guo H."/>
            <person name="Zheng G."/>
            <person name="Singh R."/>
            <person name="Sharma A."/>
            <person name="Min X."/>
            <person name="Zheng Y."/>
            <person name="Lee H."/>
            <person name="Gurtowski J."/>
            <person name="Sedlazeck F.J."/>
            <person name="Harkess A."/>
            <person name="McKain M.R."/>
            <person name="Liao Z."/>
            <person name="Fang J."/>
            <person name="Liu J."/>
            <person name="Zhang X."/>
            <person name="Zhang Q."/>
            <person name="Hu W."/>
            <person name="Qin Y."/>
            <person name="Wang K."/>
            <person name="Chen L.Y."/>
            <person name="Shirley N."/>
            <person name="Lin Y.R."/>
            <person name="Liu L.Y."/>
            <person name="Hernandez A.G."/>
            <person name="Wright C.L."/>
            <person name="Bulone V."/>
            <person name="Tuskan G.A."/>
            <person name="Heath K."/>
            <person name="Zee F."/>
            <person name="Moore P.H."/>
            <person name="Sunkar R."/>
            <person name="Leebens-Mack J.H."/>
            <person name="Mockler T."/>
            <person name="Bennetzen J.L."/>
            <person name="Freeling M."/>
            <person name="Sankoff D."/>
            <person name="Paterson A.H."/>
            <person name="Zhu X."/>
            <person name="Yang X."/>
            <person name="Smith J.A."/>
            <person name="Cushman J.C."/>
            <person name="Paull R.E."/>
            <person name="Yu Q."/>
        </authorList>
    </citation>
    <scope>NUCLEOTIDE SEQUENCE [LARGE SCALE GENOMIC DNA]</scope>
    <source>
        <strain evidence="3">cv. F153</strain>
    </source>
</reference>
<dbReference type="PROSITE" id="PS50896">
    <property type="entry name" value="LISH"/>
    <property type="match status" value="1"/>
</dbReference>
<feature type="compositionally biased region" description="Basic and acidic residues" evidence="1">
    <location>
        <begin position="154"/>
        <end position="177"/>
    </location>
</feature>
<evidence type="ECO:0000256" key="1">
    <source>
        <dbReference type="SAM" id="MobiDB-lite"/>
    </source>
</evidence>
<feature type="compositionally biased region" description="Basic and acidic residues" evidence="1">
    <location>
        <begin position="466"/>
        <end position="497"/>
    </location>
</feature>
<dbReference type="GeneID" id="109712946"/>
<feature type="region of interest" description="Disordered" evidence="1">
    <location>
        <begin position="393"/>
        <end position="563"/>
    </location>
</feature>
<proteinExistence type="predicted"/>
<dbReference type="InterPro" id="IPR006594">
    <property type="entry name" value="LisH"/>
</dbReference>
<feature type="compositionally biased region" description="Basic and acidic residues" evidence="1">
    <location>
        <begin position="410"/>
        <end position="424"/>
    </location>
</feature>
<dbReference type="InterPro" id="IPR007718">
    <property type="entry name" value="Srp40_C"/>
</dbReference>
<feature type="compositionally biased region" description="Basic and acidic residues" evidence="1">
    <location>
        <begin position="323"/>
        <end position="340"/>
    </location>
</feature>
<evidence type="ECO:0000313" key="5">
    <source>
        <dbReference type="RefSeq" id="XP_020092365.1"/>
    </source>
</evidence>
<evidence type="ECO:0000259" key="2">
    <source>
        <dbReference type="Pfam" id="PF05022"/>
    </source>
</evidence>
<dbReference type="AlphaFoldDB" id="A0A6P5F9S3"/>
<dbReference type="RefSeq" id="XP_020092365.1">
    <property type="nucleotide sequence ID" value="XM_020236776.1"/>
</dbReference>
<sequence length="639" mass="70901">MREATKRLDSSSSSLIAFVPRQVMLDSHGAAAHAEGEERRREKEMKKEKKKKSKKSASGTLAEFREGSDALTLDLSNGGAVAPKGTGRGALLRSIAIFLESSGFSKTLATFKSEAKLEVDDWSSSSLSLEDIFCKFLDASNGLAEASISWQREQAPEKEGILQEAEGKNTDGASEHSQKKKRKRGSETDGTKIETSKTRAENVGGVDALDKPLDKLKVKSKETKSGVSGEEELKKSKDFGDETDFMEFKSVEESHSEIKEKKRKKKLASSLSGEEKENSEEAVAFKGATKADEEKLLPKLNENGKKKKEKKKRMVDNSSNEISKPDEDEKLKEAVKDEVVVLKSLVSESSDTKTTHKDDKKNKKKVIGNIEELEICEDGTKKTLTELKSNENLLDDDSQVREKKKKKGKSTSEDQSAKVSDLKDAGVCLTDEGGRKTDTANGKVPVTESNDENIENKISKKRKRVASKENGSKTDIEVPVKDENIRSDGAEKNKSRYDDEDNVLAKKQKTEESNRTFVEDKTAGNKLVNGQLENKKNEESASSKARKKENASSEPKSANAFRRVKADEVKFADKKLQDNSYWAKDGAEIGYGAKAQEILGQVRGRDFRHEKTKKKRGTYRGGQIDLQSHSVKFTYDDDE</sequence>
<dbReference type="GO" id="GO:0005730">
    <property type="term" value="C:nucleolus"/>
    <property type="evidence" value="ECO:0007669"/>
    <property type="project" value="InterPro"/>
</dbReference>
<feature type="compositionally biased region" description="Basic and acidic residues" evidence="1">
    <location>
        <begin position="34"/>
        <end position="47"/>
    </location>
</feature>
<dbReference type="Proteomes" id="UP000515123">
    <property type="component" value="Linkage group 7"/>
</dbReference>
<evidence type="ECO:0000313" key="4">
    <source>
        <dbReference type="RefSeq" id="XP_020092364.1"/>
    </source>
</evidence>
<dbReference type="Pfam" id="PF05022">
    <property type="entry name" value="SRP40_C"/>
    <property type="match status" value="1"/>
</dbReference>
<dbReference type="OrthoDB" id="5599646at2759"/>
<accession>A0A6P5F9S3</accession>